<dbReference type="PANTHER" id="PTHR11439:SF455">
    <property type="entry name" value="RLK (RECEPTOR-LIKE PROTEIN KINASE) 8, PUTATIVE-RELATED"/>
    <property type="match status" value="1"/>
</dbReference>
<organism evidence="1 2">
    <name type="scientific">Nelumbo nucifera</name>
    <name type="common">Sacred lotus</name>
    <dbReference type="NCBI Taxonomy" id="4432"/>
    <lineage>
        <taxon>Eukaryota</taxon>
        <taxon>Viridiplantae</taxon>
        <taxon>Streptophyta</taxon>
        <taxon>Embryophyta</taxon>
        <taxon>Tracheophyta</taxon>
        <taxon>Spermatophyta</taxon>
        <taxon>Magnoliopsida</taxon>
        <taxon>Proteales</taxon>
        <taxon>Nelumbonaceae</taxon>
        <taxon>Nelumbo</taxon>
    </lineage>
</organism>
<evidence type="ECO:0000313" key="2">
    <source>
        <dbReference type="RefSeq" id="XP_019052468.1"/>
    </source>
</evidence>
<dbReference type="CDD" id="cd09272">
    <property type="entry name" value="RNase_HI_RT_Ty1"/>
    <property type="match status" value="1"/>
</dbReference>
<protein>
    <submittedName>
        <fullName evidence="2">Uncharacterized protein LOC109114376</fullName>
    </submittedName>
</protein>
<reference evidence="2" key="1">
    <citation type="submission" date="2025-08" db="UniProtKB">
        <authorList>
            <consortium name="RefSeq"/>
        </authorList>
    </citation>
    <scope>IDENTIFICATION</scope>
</reference>
<dbReference type="KEGG" id="nnu:109114376"/>
<dbReference type="STRING" id="4432.A0A1U8Q0W5"/>
<dbReference type="GeneID" id="109114376"/>
<dbReference type="OrthoDB" id="414945at2759"/>
<dbReference type="Proteomes" id="UP000189703">
    <property type="component" value="Unplaced"/>
</dbReference>
<proteinExistence type="predicted"/>
<evidence type="ECO:0000313" key="1">
    <source>
        <dbReference type="Proteomes" id="UP000189703"/>
    </source>
</evidence>
<dbReference type="OMA" id="PILYCEV"/>
<sequence length="216" mass="24367">MAPTSRLSKFQGDPFPDPTQYRSIVGALQYVTHTQPDVAFTVNKACQFLQNPTNDHWTAVKYILHYLKDSTSNSLGYLVAFSDADWAGCLDYFWSTGGYGIFLGSHLISWSVKKQPTIARSSIEADFCSLANTTIELLWLQSLLWDLGIHPSVPPILYCEVRMDFKKDLMQQACAKQERENQKVCLHFVGLGDRMKLTLSHLEKLQQAATAAEEKV</sequence>
<name>A0A1U8Q0W5_NELNU</name>
<dbReference type="PANTHER" id="PTHR11439">
    <property type="entry name" value="GAG-POL-RELATED RETROTRANSPOSON"/>
    <property type="match status" value="1"/>
</dbReference>
<gene>
    <name evidence="2" type="primary">LOC109114376</name>
</gene>
<accession>A0A1U8Q0W5</accession>
<dbReference type="InParanoid" id="A0A1U8Q0W5"/>
<dbReference type="AlphaFoldDB" id="A0A1U8Q0W5"/>
<keyword evidence="1" id="KW-1185">Reference proteome</keyword>
<dbReference type="SUPFAM" id="SSF56672">
    <property type="entry name" value="DNA/RNA polymerases"/>
    <property type="match status" value="1"/>
</dbReference>
<dbReference type="InterPro" id="IPR043502">
    <property type="entry name" value="DNA/RNA_pol_sf"/>
</dbReference>
<dbReference type="RefSeq" id="XP_019052468.1">
    <property type="nucleotide sequence ID" value="XM_019196923.1"/>
</dbReference>